<accession>A0ABD3PDB4</accession>
<reference evidence="2 3" key="1">
    <citation type="submission" date="2024-10" db="EMBL/GenBank/DDBJ databases">
        <title>Updated reference genomes for cyclostephanoid diatoms.</title>
        <authorList>
            <person name="Roberts W.R."/>
            <person name="Alverson A.J."/>
        </authorList>
    </citation>
    <scope>NUCLEOTIDE SEQUENCE [LARGE SCALE GENOMIC DNA]</scope>
    <source>
        <strain evidence="2 3">AJA010-31</strain>
    </source>
</reference>
<evidence type="ECO:0000313" key="3">
    <source>
        <dbReference type="Proteomes" id="UP001530400"/>
    </source>
</evidence>
<dbReference type="AlphaFoldDB" id="A0ABD3PDB4"/>
<sequence>MITAVFFFALYSRWIILSAADDQYGVDTSFPIHHNFLTQSAQLDATKSVFGHHRIQTYSEFFSGCLRYYGKMNKAYLCHQHEEQRLTLNKMQPRKMTNYTDVGFVKTKVSDDVWKMIQQFWKKHVDRVDGNIPWGLHNESWPEGNTYTNHWTSPTKLVPIMVDPNATEAIYKDVESQLRVWIPQATSFRRSNIYGIRVYTSGSILAPHVDRDPLVSSAIINVDQRVVEPWPLEAYDHEGRAHNLTLLPGEMILYESHSVLHGRPFALQGEYYANIFVHFKPEFDPVQASNDNGEL</sequence>
<protein>
    <submittedName>
        <fullName evidence="2">Uncharacterized protein</fullName>
    </submittedName>
</protein>
<gene>
    <name evidence="2" type="ORF">ACHAWO_013508</name>
</gene>
<evidence type="ECO:0000256" key="1">
    <source>
        <dbReference type="SAM" id="SignalP"/>
    </source>
</evidence>
<feature type="signal peptide" evidence="1">
    <location>
        <begin position="1"/>
        <end position="19"/>
    </location>
</feature>
<keyword evidence="3" id="KW-1185">Reference proteome</keyword>
<feature type="chain" id="PRO_5044757459" evidence="1">
    <location>
        <begin position="20"/>
        <end position="295"/>
    </location>
</feature>
<evidence type="ECO:0000313" key="2">
    <source>
        <dbReference type="EMBL" id="KAL3786039.1"/>
    </source>
</evidence>
<keyword evidence="1" id="KW-0732">Signal</keyword>
<comment type="caution">
    <text evidence="2">The sequence shown here is derived from an EMBL/GenBank/DDBJ whole genome shotgun (WGS) entry which is preliminary data.</text>
</comment>
<name>A0ABD3PDB4_9STRA</name>
<dbReference type="EMBL" id="JALLPJ020000668">
    <property type="protein sequence ID" value="KAL3786039.1"/>
    <property type="molecule type" value="Genomic_DNA"/>
</dbReference>
<proteinExistence type="predicted"/>
<dbReference type="Proteomes" id="UP001530400">
    <property type="component" value="Unassembled WGS sequence"/>
</dbReference>
<organism evidence="2 3">
    <name type="scientific">Cyclotella atomus</name>
    <dbReference type="NCBI Taxonomy" id="382360"/>
    <lineage>
        <taxon>Eukaryota</taxon>
        <taxon>Sar</taxon>
        <taxon>Stramenopiles</taxon>
        <taxon>Ochrophyta</taxon>
        <taxon>Bacillariophyta</taxon>
        <taxon>Coscinodiscophyceae</taxon>
        <taxon>Thalassiosirophycidae</taxon>
        <taxon>Stephanodiscales</taxon>
        <taxon>Stephanodiscaceae</taxon>
        <taxon>Cyclotella</taxon>
    </lineage>
</organism>